<evidence type="ECO:0000259" key="2">
    <source>
        <dbReference type="Pfam" id="PF01979"/>
    </source>
</evidence>
<dbReference type="CDD" id="cd01309">
    <property type="entry name" value="Met_dep_hydrolase_C"/>
    <property type="match status" value="1"/>
</dbReference>
<name>A0A966DRL5_9SPHI</name>
<dbReference type="SUPFAM" id="SSF51338">
    <property type="entry name" value="Composite domain of metallo-dependent hydrolases"/>
    <property type="match status" value="2"/>
</dbReference>
<reference evidence="3" key="1">
    <citation type="submission" date="2020-01" db="EMBL/GenBank/DDBJ databases">
        <authorList>
            <person name="Seo Y.L."/>
        </authorList>
    </citation>
    <scope>NUCLEOTIDE SEQUENCE</scope>
    <source>
        <strain evidence="3">R11</strain>
    </source>
</reference>
<dbReference type="InterPro" id="IPR051781">
    <property type="entry name" value="Metallo-dep_Hydrolase"/>
</dbReference>
<dbReference type="AlphaFoldDB" id="A0A966DRL5"/>
<gene>
    <name evidence="3" type="ORF">GSY63_04475</name>
</gene>
<dbReference type="Gene3D" id="3.20.20.140">
    <property type="entry name" value="Metal-dependent hydrolases"/>
    <property type="match status" value="2"/>
</dbReference>
<sequence length="1036" mass="111988">MKKILLFCFALLVVQLSHAQETYPVNGAWDVRPGQFAFTNATIVVSSGQTLTNATLLIKDRVIEAVGAGITVPKGYVTVDLKGKYIYPGLVDAYSTYGMPDAPRQTAAFNFGGPRVSVPVSTKPGAFGWNEAIRPDVNAKTIFHVNATAAEDLKRNGFTAVNTLIRDGIARGTSSVVSLGDERDNLVFIEDQASANYSFTKGTAATNYPSSLMGTIALIRQTYLDAAWYKTQKTEYNISLNEFNRTQALPQVFEVSDLQSILRADKIAKEFGKQYILKSDGKEYQNIAAVKATGSSFIIPLTFPAPFDVEDPLDARSISYEQLKDWELAPTNPAALEKAGVKFAITSYGLTTSKDFWTNLRAAITAGLTEKQALMALTETPAEMLGVADKVGTLTKGKLANFIITSDELFKADNVIYESWVEGRKFVDNKMDVSDLRGTYTLNGGPLSNASLAISGTPGTYSVAVGRSATDSVRSPGTITRTGDLVSFYFNQRPSGIVRLSGYISSMSPVTLSGTGTAPDGTEFKWTAAYTGPAPAATGGPAMARGGQGGPGGATRPAGPVGPVVYPFAAYGFVEVPKAETTLFKNATVWTNEKDGILTNTDVLIENGKIKAIGKNLPAGSAKVVDATGKHLAPGIIDEHSHIAATGGINEGTQAVTSEVRIGDVLDATDVNIYRQLAGGVTISHILHGSANPIGGQTYIMKHRWGVTPEQMKFEGAPQFIKFALGENVKQSNSTQQFGNPNIRFPQTRMGVEQVYVDAFTRAKEYKAARAVKGNNVRRDLELEALAEILDDTRHITCHSYVQSEINMLMHVADSLGFKINTFTHILEGYKVADKMKARGIAASTFSDWWAYKMEVQDAIPYNANIMNSEGLTVAINSDDAEMARRLNQEAGKSVTYGKMSEESALKLVTLNPAKMLHIDNRVGSIKVGKDADVVLWSADPLSIYAVAEKTYVDGVPYWDYDKDAARQKEMKAEEGRIIQKMLQAKNAGSATQRAGAPRRRQLYTCDDVEDAAYVVADSYNGLAQDAGQQSAQNKK</sequence>
<feature type="domain" description="Amidohydrolase-related" evidence="2">
    <location>
        <begin position="335"/>
        <end position="411"/>
    </location>
</feature>
<dbReference type="PANTHER" id="PTHR43135">
    <property type="entry name" value="ALPHA-D-RIBOSE 1-METHYLPHOSPHONATE 5-TRIPHOSPHATE DIPHOSPHATASE"/>
    <property type="match status" value="1"/>
</dbReference>
<evidence type="ECO:0000313" key="3">
    <source>
        <dbReference type="EMBL" id="NCD68605.1"/>
    </source>
</evidence>
<dbReference type="Proteomes" id="UP000638732">
    <property type="component" value="Unassembled WGS sequence"/>
</dbReference>
<evidence type="ECO:0000256" key="1">
    <source>
        <dbReference type="SAM" id="SignalP"/>
    </source>
</evidence>
<protein>
    <submittedName>
        <fullName evidence="3">Amidohydrolase family protein</fullName>
    </submittedName>
</protein>
<reference evidence="3" key="2">
    <citation type="submission" date="2020-10" db="EMBL/GenBank/DDBJ databases">
        <title>Mucilaginibacter sp. nov., isolated from soil.</title>
        <authorList>
            <person name="Jeon C.O."/>
        </authorList>
    </citation>
    <scope>NUCLEOTIDE SEQUENCE</scope>
    <source>
        <strain evidence="3">R11</strain>
    </source>
</reference>
<comment type="caution">
    <text evidence="3">The sequence shown here is derived from an EMBL/GenBank/DDBJ whole genome shotgun (WGS) entry which is preliminary data.</text>
</comment>
<organism evidence="3 4">
    <name type="scientific">Mucilaginibacter agri</name>
    <dbReference type="NCBI Taxonomy" id="2695265"/>
    <lineage>
        <taxon>Bacteria</taxon>
        <taxon>Pseudomonadati</taxon>
        <taxon>Bacteroidota</taxon>
        <taxon>Sphingobacteriia</taxon>
        <taxon>Sphingobacteriales</taxon>
        <taxon>Sphingobacteriaceae</taxon>
        <taxon>Mucilaginibacter</taxon>
    </lineage>
</organism>
<accession>A0A966DRL5</accession>
<dbReference type="GO" id="GO:0016810">
    <property type="term" value="F:hydrolase activity, acting on carbon-nitrogen (but not peptide) bonds"/>
    <property type="evidence" value="ECO:0007669"/>
    <property type="project" value="InterPro"/>
</dbReference>
<dbReference type="PANTHER" id="PTHR43135:SF3">
    <property type="entry name" value="ALPHA-D-RIBOSE 1-METHYLPHOSPHONATE 5-TRIPHOSPHATE DIPHOSPHATASE"/>
    <property type="match status" value="1"/>
</dbReference>
<feature type="chain" id="PRO_5036684181" evidence="1">
    <location>
        <begin position="20"/>
        <end position="1036"/>
    </location>
</feature>
<dbReference type="SUPFAM" id="SSF51556">
    <property type="entry name" value="Metallo-dependent hydrolases"/>
    <property type="match status" value="2"/>
</dbReference>
<evidence type="ECO:0000313" key="4">
    <source>
        <dbReference type="Proteomes" id="UP000638732"/>
    </source>
</evidence>
<dbReference type="InterPro" id="IPR032466">
    <property type="entry name" value="Metal_Hydrolase"/>
</dbReference>
<dbReference type="InterPro" id="IPR011059">
    <property type="entry name" value="Metal-dep_hydrolase_composite"/>
</dbReference>
<dbReference type="InterPro" id="IPR006680">
    <property type="entry name" value="Amidohydro-rel"/>
</dbReference>
<feature type="domain" description="Amidohydrolase-related" evidence="2">
    <location>
        <begin position="864"/>
        <end position="950"/>
    </location>
</feature>
<dbReference type="Gene3D" id="2.30.40.10">
    <property type="entry name" value="Urease, subunit C, domain 1"/>
    <property type="match status" value="2"/>
</dbReference>
<dbReference type="RefSeq" id="WP_166584630.1">
    <property type="nucleotide sequence ID" value="NZ_WWEO01000039.1"/>
</dbReference>
<keyword evidence="1" id="KW-0732">Signal</keyword>
<proteinExistence type="predicted"/>
<dbReference type="Pfam" id="PF01979">
    <property type="entry name" value="Amidohydro_1"/>
    <property type="match status" value="2"/>
</dbReference>
<keyword evidence="4" id="KW-1185">Reference proteome</keyword>
<dbReference type="EMBL" id="WWEO01000039">
    <property type="protein sequence ID" value="NCD68605.1"/>
    <property type="molecule type" value="Genomic_DNA"/>
</dbReference>
<feature type="signal peptide" evidence="1">
    <location>
        <begin position="1"/>
        <end position="19"/>
    </location>
</feature>